<dbReference type="OrthoDB" id="9780149at2"/>
<dbReference type="GO" id="GO:0016887">
    <property type="term" value="F:ATP hydrolysis activity"/>
    <property type="evidence" value="ECO:0007669"/>
    <property type="project" value="InterPro"/>
</dbReference>
<dbReference type="STRING" id="1304275.C41B8_07417"/>
<protein>
    <submittedName>
        <fullName evidence="3">Putative secretion ATPase, PEP-CTERM locus subfamily protein</fullName>
    </submittedName>
</protein>
<dbReference type="InterPro" id="IPR003593">
    <property type="entry name" value="AAA+_ATPase"/>
</dbReference>
<accession>A0A084IMC3</accession>
<dbReference type="AlphaFoldDB" id="A0A084IMC3"/>
<dbReference type="PANTHER" id="PTHR35894">
    <property type="entry name" value="GENERAL SECRETION PATHWAY PROTEIN A-RELATED"/>
    <property type="match status" value="1"/>
</dbReference>
<proteinExistence type="predicted"/>
<feature type="domain" description="AAA+ ATPase" evidence="2">
    <location>
        <begin position="42"/>
        <end position="187"/>
    </location>
</feature>
<evidence type="ECO:0000313" key="3">
    <source>
        <dbReference type="EMBL" id="KEZ77857.1"/>
    </source>
</evidence>
<dbReference type="Pfam" id="PF13401">
    <property type="entry name" value="AAA_22"/>
    <property type="match status" value="1"/>
</dbReference>
<dbReference type="eggNOG" id="COG3267">
    <property type="taxonomic scope" value="Bacteria"/>
</dbReference>
<dbReference type="InterPro" id="IPR027417">
    <property type="entry name" value="P-loop_NTPase"/>
</dbReference>
<feature type="region of interest" description="Disordered" evidence="1">
    <location>
        <begin position="356"/>
        <end position="386"/>
    </location>
</feature>
<evidence type="ECO:0000256" key="1">
    <source>
        <dbReference type="SAM" id="MobiDB-lite"/>
    </source>
</evidence>
<dbReference type="PANTHER" id="PTHR35894:SF5">
    <property type="entry name" value="MU-LIKE PROPHAGE FLUMU DNA TRANSPOSITION PROTEIN B"/>
    <property type="match status" value="1"/>
</dbReference>
<dbReference type="RefSeq" id="WP_051883241.1">
    <property type="nucleotide sequence ID" value="NZ_APNK01000008.1"/>
</dbReference>
<dbReference type="InterPro" id="IPR052026">
    <property type="entry name" value="ExeA_AAA_ATPase_DNA-bind"/>
</dbReference>
<dbReference type="SUPFAM" id="SSF52540">
    <property type="entry name" value="P-loop containing nucleoside triphosphate hydrolases"/>
    <property type="match status" value="1"/>
</dbReference>
<gene>
    <name evidence="3" type="ORF">C41B8_07417</name>
</gene>
<dbReference type="InterPro" id="IPR049945">
    <property type="entry name" value="AAA_22"/>
</dbReference>
<name>A0A084IMC3_SALHC</name>
<organism evidence="3 4">
    <name type="scientific">Salinisphaera hydrothermalis (strain C41B8)</name>
    <dbReference type="NCBI Taxonomy" id="1304275"/>
    <lineage>
        <taxon>Bacteria</taxon>
        <taxon>Pseudomonadati</taxon>
        <taxon>Pseudomonadota</taxon>
        <taxon>Gammaproteobacteria</taxon>
        <taxon>Salinisphaerales</taxon>
        <taxon>Salinisphaeraceae</taxon>
        <taxon>Salinisphaera</taxon>
    </lineage>
</organism>
<keyword evidence="4" id="KW-1185">Reference proteome</keyword>
<dbReference type="SMART" id="SM00382">
    <property type="entry name" value="AAA"/>
    <property type="match status" value="1"/>
</dbReference>
<reference evidence="3 4" key="1">
    <citation type="submission" date="2013-03" db="EMBL/GenBank/DDBJ databases">
        <title>Salinisphaera hydrothermalis C41B8 Genome Sequencing.</title>
        <authorList>
            <person name="Li C."/>
            <person name="Lai Q."/>
            <person name="Shao Z."/>
        </authorList>
    </citation>
    <scope>NUCLEOTIDE SEQUENCE [LARGE SCALE GENOMIC DNA]</scope>
    <source>
        <strain evidence="3 4">C41B8</strain>
    </source>
</reference>
<comment type="caution">
    <text evidence="3">The sequence shown here is derived from an EMBL/GenBank/DDBJ whole genome shotgun (WGS) entry which is preliminary data.</text>
</comment>
<evidence type="ECO:0000313" key="4">
    <source>
        <dbReference type="Proteomes" id="UP000028302"/>
    </source>
</evidence>
<evidence type="ECO:0000259" key="2">
    <source>
        <dbReference type="SMART" id="SM00382"/>
    </source>
</evidence>
<dbReference type="Proteomes" id="UP000028302">
    <property type="component" value="Unassembled WGS sequence"/>
</dbReference>
<dbReference type="Gene3D" id="3.40.50.300">
    <property type="entry name" value="P-loop containing nucleotide triphosphate hydrolases"/>
    <property type="match status" value="1"/>
</dbReference>
<sequence length="399" mass="44418">MYEDFYKLQARPFQLMPDPRRLFETASHTRGLSYLIYGLERGEGFVVVTGPVGTGKTLLLQVLLEQIKTRHLLVARVAMANVDADNVVATVAAAFGVPVRGLAKYEMLDNLVGKLSAARNRRALLIVDEAQTCSTAALEELRIVSNLQARGQALVQVVLVGQSELRDLLMRPAMSHLRQRVVASYHLEPLAADEVPGYIEHRLNTVGWRADRLSFGPGVYDRVYEWSGGIPRRINQIMDRLLLLGYLEEKRELTRSDLDTAIDEFQAEFASDGLVYDGAPGEALQSDAPPTSPQLDPLLERVAAVERALRAAYGEERVAELMRHHETSAAHRELVDAILRVERLEATMQDLVPETATAPEPVAQTTAAHTEWPENDRRTLPPAAPGSAAYKLRRLFNRE</sequence>
<dbReference type="EMBL" id="APNK01000008">
    <property type="protein sequence ID" value="KEZ77857.1"/>
    <property type="molecule type" value="Genomic_DNA"/>
</dbReference>